<dbReference type="Pfam" id="PF02738">
    <property type="entry name" value="MoCoBD_1"/>
    <property type="match status" value="1"/>
</dbReference>
<sequence>MGRAMVHIDNAYKIPNLRVRGYVCRTHTASNTAFRGFGGPQGMMMTEQFVSNVAVTLGMHPSEVWPFI</sequence>
<dbReference type="InterPro" id="IPR016208">
    <property type="entry name" value="Ald_Oxase/xanthine_DH-like"/>
</dbReference>
<dbReference type="PANTHER" id="PTHR45444:SF3">
    <property type="entry name" value="XANTHINE DEHYDROGENASE"/>
    <property type="match status" value="1"/>
</dbReference>
<reference evidence="2" key="1">
    <citation type="journal article" date="2019" name="bioRxiv">
        <title>The Genome of the Zebra Mussel, Dreissena polymorpha: A Resource for Invasive Species Research.</title>
        <authorList>
            <person name="McCartney M.A."/>
            <person name="Auch B."/>
            <person name="Kono T."/>
            <person name="Mallez S."/>
            <person name="Zhang Y."/>
            <person name="Obille A."/>
            <person name="Becker A."/>
            <person name="Abrahante J.E."/>
            <person name="Garbe J."/>
            <person name="Badalamenti J.P."/>
            <person name="Herman A."/>
            <person name="Mangelson H."/>
            <person name="Liachko I."/>
            <person name="Sullivan S."/>
            <person name="Sone E.D."/>
            <person name="Koren S."/>
            <person name="Silverstein K.A.T."/>
            <person name="Beckman K.B."/>
            <person name="Gohl D.M."/>
        </authorList>
    </citation>
    <scope>NUCLEOTIDE SEQUENCE</scope>
    <source>
        <strain evidence="2">Duluth1</strain>
        <tissue evidence="2">Whole animal</tissue>
    </source>
</reference>
<dbReference type="Gene3D" id="3.30.365.10">
    <property type="entry name" value="Aldehyde oxidase/xanthine dehydrogenase, molybdopterin binding domain"/>
    <property type="match status" value="1"/>
</dbReference>
<keyword evidence="3" id="KW-1185">Reference proteome</keyword>
<dbReference type="InterPro" id="IPR008274">
    <property type="entry name" value="AldOxase/xan_DH_MoCoBD1"/>
</dbReference>
<dbReference type="GO" id="GO:0005506">
    <property type="term" value="F:iron ion binding"/>
    <property type="evidence" value="ECO:0007669"/>
    <property type="project" value="InterPro"/>
</dbReference>
<proteinExistence type="predicted"/>
<dbReference type="InterPro" id="IPR037165">
    <property type="entry name" value="AldOxase/xan_DH_Mopterin-bd_sf"/>
</dbReference>
<name>A0A9D4R9F9_DREPO</name>
<evidence type="ECO:0000313" key="3">
    <source>
        <dbReference type="Proteomes" id="UP000828390"/>
    </source>
</evidence>
<dbReference type="EMBL" id="JAIWYP010000003">
    <property type="protein sequence ID" value="KAH3859138.1"/>
    <property type="molecule type" value="Genomic_DNA"/>
</dbReference>
<evidence type="ECO:0000313" key="2">
    <source>
        <dbReference type="EMBL" id="KAH3859138.1"/>
    </source>
</evidence>
<feature type="domain" description="Aldehyde oxidase/xanthine dehydrogenase first molybdopterin binding" evidence="1">
    <location>
        <begin position="2"/>
        <end position="64"/>
    </location>
</feature>
<evidence type="ECO:0000259" key="1">
    <source>
        <dbReference type="Pfam" id="PF02738"/>
    </source>
</evidence>
<accession>A0A9D4R9F9</accession>
<gene>
    <name evidence="2" type="ORF">DPMN_101854</name>
</gene>
<dbReference type="GO" id="GO:0016491">
    <property type="term" value="F:oxidoreductase activity"/>
    <property type="evidence" value="ECO:0007669"/>
    <property type="project" value="InterPro"/>
</dbReference>
<protein>
    <recommendedName>
        <fullName evidence="1">Aldehyde oxidase/xanthine dehydrogenase first molybdopterin binding domain-containing protein</fullName>
    </recommendedName>
</protein>
<dbReference type="Proteomes" id="UP000828390">
    <property type="component" value="Unassembled WGS sequence"/>
</dbReference>
<comment type="caution">
    <text evidence="2">The sequence shown here is derived from an EMBL/GenBank/DDBJ whole genome shotgun (WGS) entry which is preliminary data.</text>
</comment>
<dbReference type="AlphaFoldDB" id="A0A9D4R9F9"/>
<organism evidence="2 3">
    <name type="scientific">Dreissena polymorpha</name>
    <name type="common">Zebra mussel</name>
    <name type="synonym">Mytilus polymorpha</name>
    <dbReference type="NCBI Taxonomy" id="45954"/>
    <lineage>
        <taxon>Eukaryota</taxon>
        <taxon>Metazoa</taxon>
        <taxon>Spiralia</taxon>
        <taxon>Lophotrochozoa</taxon>
        <taxon>Mollusca</taxon>
        <taxon>Bivalvia</taxon>
        <taxon>Autobranchia</taxon>
        <taxon>Heteroconchia</taxon>
        <taxon>Euheterodonta</taxon>
        <taxon>Imparidentia</taxon>
        <taxon>Neoheterodontei</taxon>
        <taxon>Myida</taxon>
        <taxon>Dreissenoidea</taxon>
        <taxon>Dreissenidae</taxon>
        <taxon>Dreissena</taxon>
    </lineage>
</organism>
<dbReference type="PANTHER" id="PTHR45444">
    <property type="entry name" value="XANTHINE DEHYDROGENASE"/>
    <property type="match status" value="1"/>
</dbReference>
<reference evidence="2" key="2">
    <citation type="submission" date="2020-11" db="EMBL/GenBank/DDBJ databases">
        <authorList>
            <person name="McCartney M.A."/>
            <person name="Auch B."/>
            <person name="Kono T."/>
            <person name="Mallez S."/>
            <person name="Becker A."/>
            <person name="Gohl D.M."/>
            <person name="Silverstein K.A.T."/>
            <person name="Koren S."/>
            <person name="Bechman K.B."/>
            <person name="Herman A."/>
            <person name="Abrahante J.E."/>
            <person name="Garbe J."/>
        </authorList>
    </citation>
    <scope>NUCLEOTIDE SEQUENCE</scope>
    <source>
        <strain evidence="2">Duluth1</strain>
        <tissue evidence="2">Whole animal</tissue>
    </source>
</reference>
<dbReference type="SUPFAM" id="SSF56003">
    <property type="entry name" value="Molybdenum cofactor-binding domain"/>
    <property type="match status" value="1"/>
</dbReference>